<feature type="transmembrane region" description="Helical" evidence="7">
    <location>
        <begin position="252"/>
        <end position="271"/>
    </location>
</feature>
<feature type="transmembrane region" description="Helical" evidence="7">
    <location>
        <begin position="14"/>
        <end position="37"/>
    </location>
</feature>
<dbReference type="InterPro" id="IPR005829">
    <property type="entry name" value="Sugar_transporter_CS"/>
</dbReference>
<dbReference type="InterPro" id="IPR011701">
    <property type="entry name" value="MFS"/>
</dbReference>
<comment type="caution">
    <text evidence="9">The sequence shown here is derived from an EMBL/GenBank/DDBJ whole genome shotgun (WGS) entry which is preliminary data.</text>
</comment>
<feature type="transmembrane region" description="Helical" evidence="7">
    <location>
        <begin position="221"/>
        <end position="240"/>
    </location>
</feature>
<feature type="transmembrane region" description="Helical" evidence="7">
    <location>
        <begin position="80"/>
        <end position="107"/>
    </location>
</feature>
<keyword evidence="2" id="KW-0813">Transport</keyword>
<feature type="domain" description="Major facilitator superfamily (MFS) profile" evidence="8">
    <location>
        <begin position="14"/>
        <end position="396"/>
    </location>
</feature>
<dbReference type="GO" id="GO:0022857">
    <property type="term" value="F:transmembrane transporter activity"/>
    <property type="evidence" value="ECO:0007669"/>
    <property type="project" value="InterPro"/>
</dbReference>
<dbReference type="Pfam" id="PF07690">
    <property type="entry name" value="MFS_1"/>
    <property type="match status" value="1"/>
</dbReference>
<evidence type="ECO:0000256" key="3">
    <source>
        <dbReference type="ARBA" id="ARBA00022475"/>
    </source>
</evidence>
<dbReference type="Proteomes" id="UP000650466">
    <property type="component" value="Unassembled WGS sequence"/>
</dbReference>
<dbReference type="Gene3D" id="1.20.1250.20">
    <property type="entry name" value="MFS general substrate transporter like domains"/>
    <property type="match status" value="1"/>
</dbReference>
<evidence type="ECO:0000256" key="2">
    <source>
        <dbReference type="ARBA" id="ARBA00022448"/>
    </source>
</evidence>
<feature type="transmembrane region" description="Helical" evidence="7">
    <location>
        <begin position="144"/>
        <end position="164"/>
    </location>
</feature>
<feature type="transmembrane region" description="Helical" evidence="7">
    <location>
        <begin position="170"/>
        <end position="191"/>
    </location>
</feature>
<dbReference type="SUPFAM" id="SSF103473">
    <property type="entry name" value="MFS general substrate transporter"/>
    <property type="match status" value="1"/>
</dbReference>
<evidence type="ECO:0000313" key="10">
    <source>
        <dbReference type="Proteomes" id="UP000650466"/>
    </source>
</evidence>
<evidence type="ECO:0000256" key="7">
    <source>
        <dbReference type="SAM" id="Phobius"/>
    </source>
</evidence>
<keyword evidence="6 7" id="KW-0472">Membrane</keyword>
<feature type="transmembrane region" description="Helical" evidence="7">
    <location>
        <begin position="49"/>
        <end position="68"/>
    </location>
</feature>
<proteinExistence type="predicted"/>
<dbReference type="InterPro" id="IPR020846">
    <property type="entry name" value="MFS_dom"/>
</dbReference>
<dbReference type="RefSeq" id="WP_188174967.1">
    <property type="nucleotide sequence ID" value="NZ_JACVVD010000004.1"/>
</dbReference>
<dbReference type="PANTHER" id="PTHR43414">
    <property type="entry name" value="MULTIDRUG RESISTANCE PROTEIN MDTG"/>
    <property type="match status" value="1"/>
</dbReference>
<comment type="subcellular location">
    <subcellularLocation>
        <location evidence="1">Cell membrane</location>
        <topology evidence="1">Multi-pass membrane protein</topology>
    </subcellularLocation>
</comment>
<dbReference type="InterPro" id="IPR036259">
    <property type="entry name" value="MFS_trans_sf"/>
</dbReference>
<reference evidence="9" key="1">
    <citation type="submission" date="2020-09" db="EMBL/GenBank/DDBJ databases">
        <title>Draft Genome Sequence of Paenibacillus sp. WST5.</title>
        <authorList>
            <person name="Bao Z."/>
        </authorList>
    </citation>
    <scope>NUCLEOTIDE SEQUENCE</scope>
    <source>
        <strain evidence="9">WST5</strain>
    </source>
</reference>
<protein>
    <submittedName>
        <fullName evidence="9">MFS transporter</fullName>
    </submittedName>
</protein>
<dbReference type="GO" id="GO:0005886">
    <property type="term" value="C:plasma membrane"/>
    <property type="evidence" value="ECO:0007669"/>
    <property type="project" value="UniProtKB-SubCell"/>
</dbReference>
<name>A0A926KNL5_9BACL</name>
<dbReference type="PROSITE" id="PS00216">
    <property type="entry name" value="SUGAR_TRANSPORT_1"/>
    <property type="match status" value="1"/>
</dbReference>
<dbReference type="PANTHER" id="PTHR43414:SF1">
    <property type="entry name" value="PEPTIDE PERMEASE"/>
    <property type="match status" value="1"/>
</dbReference>
<evidence type="ECO:0000256" key="5">
    <source>
        <dbReference type="ARBA" id="ARBA00022989"/>
    </source>
</evidence>
<feature type="transmembrane region" description="Helical" evidence="7">
    <location>
        <begin position="283"/>
        <end position="302"/>
    </location>
</feature>
<evidence type="ECO:0000256" key="6">
    <source>
        <dbReference type="ARBA" id="ARBA00023136"/>
    </source>
</evidence>
<dbReference type="PROSITE" id="PS50850">
    <property type="entry name" value="MFS"/>
    <property type="match status" value="1"/>
</dbReference>
<keyword evidence="3" id="KW-1003">Cell membrane</keyword>
<dbReference type="CDD" id="cd17329">
    <property type="entry name" value="MFS_MdtH_MDR_like"/>
    <property type="match status" value="1"/>
</dbReference>
<keyword evidence="10" id="KW-1185">Reference proteome</keyword>
<evidence type="ECO:0000256" key="4">
    <source>
        <dbReference type="ARBA" id="ARBA00022692"/>
    </source>
</evidence>
<feature type="transmembrane region" description="Helical" evidence="7">
    <location>
        <begin position="372"/>
        <end position="391"/>
    </location>
</feature>
<dbReference type="EMBL" id="JACVVD010000004">
    <property type="protein sequence ID" value="MBD0381167.1"/>
    <property type="molecule type" value="Genomic_DNA"/>
</dbReference>
<keyword evidence="5 7" id="KW-1133">Transmembrane helix</keyword>
<accession>A0A926KNL5</accession>
<evidence type="ECO:0000259" key="8">
    <source>
        <dbReference type="PROSITE" id="PS50850"/>
    </source>
</evidence>
<gene>
    <name evidence="9" type="ORF">ICC18_13665</name>
</gene>
<feature type="transmembrane region" description="Helical" evidence="7">
    <location>
        <begin position="308"/>
        <end position="331"/>
    </location>
</feature>
<keyword evidence="4 7" id="KW-0812">Transmembrane</keyword>
<evidence type="ECO:0000256" key="1">
    <source>
        <dbReference type="ARBA" id="ARBA00004651"/>
    </source>
</evidence>
<organism evidence="9 10">
    <name type="scientific">Paenibacillus sedimenti</name>
    <dbReference type="NCBI Taxonomy" id="2770274"/>
    <lineage>
        <taxon>Bacteria</taxon>
        <taxon>Bacillati</taxon>
        <taxon>Bacillota</taxon>
        <taxon>Bacilli</taxon>
        <taxon>Bacillales</taxon>
        <taxon>Paenibacillaceae</taxon>
        <taxon>Paenibacillus</taxon>
    </lineage>
</organism>
<sequence length="410" mass="44908">MNRFRDFLSSYHPIVHTLILGTVMARAASSMSLPFLAIYLSRNTSMSEIMIGIVIGMGALAGTVGGFVGGTLSDRFGRRIIMLAALFGWAFVFTGFAFVKLPIWFMLLNMLNGLCRSFYEPVSQALMADLTEPAKRLKVFSMRYMAINVGVAVGPLLGAFFATMDGALPFLITGIVYFIYAVTLYVLLSAFGIKKIEGEKKATVTFTSAWRVIRSDTTFRFYIIGGIIGAIGYSQVMVTLSQYLEHSFADGVKMFALLMSVNAIAVIAMQIPLTRWAEKYTPLVAISVGNLMFALGDVGFAFSQTTILLVISMIVFTFGEILNYPAANMLIDKLAPEHMRGTYFGAQTLTNVGHFMGPWIGGFMLASYSGSTLYTVMAVITIGGTLFYHIGKNRFSKIENSLTIGDKTNL</sequence>
<feature type="transmembrane region" description="Helical" evidence="7">
    <location>
        <begin position="343"/>
        <end position="366"/>
    </location>
</feature>
<dbReference type="AlphaFoldDB" id="A0A926KNL5"/>
<evidence type="ECO:0000313" key="9">
    <source>
        <dbReference type="EMBL" id="MBD0381167.1"/>
    </source>
</evidence>